<dbReference type="OrthoDB" id="305433at2759"/>
<organism evidence="8 9">
    <name type="scientific">Polarella glacialis</name>
    <name type="common">Dinoflagellate</name>
    <dbReference type="NCBI Taxonomy" id="89957"/>
    <lineage>
        <taxon>Eukaryota</taxon>
        <taxon>Sar</taxon>
        <taxon>Alveolata</taxon>
        <taxon>Dinophyceae</taxon>
        <taxon>Suessiales</taxon>
        <taxon>Suessiaceae</taxon>
        <taxon>Polarella</taxon>
    </lineage>
</organism>
<comment type="caution">
    <text evidence="8">The sequence shown here is derived from an EMBL/GenBank/DDBJ whole genome shotgun (WGS) entry which is preliminary data.</text>
</comment>
<sequence>MARIQAPEAVFETCRKCRTPGSAQKERWTKAMECSKCPAYYCQDCGGHWHDEHNCAGGRWGKGSKQVKEHIQRVLAKADHHQYIRKDLGEGTKPCPGCERPCYKDGDGCEHMVCTQCEMEFCWICSGDRRVIKAHDNSHHFPKFNFFMASSCPPEYKPDHCYKCSETGKPCMTPQWKQQNQHIIYGYPKGGHGVDAIRQERAYLAQEAADAAAAQSAWPTSWADCRRLAGI</sequence>
<evidence type="ECO:0000313" key="9">
    <source>
        <dbReference type="Proteomes" id="UP000654075"/>
    </source>
</evidence>
<dbReference type="Pfam" id="PF22191">
    <property type="entry name" value="IBR_1"/>
    <property type="match status" value="1"/>
</dbReference>
<reference evidence="8" key="1">
    <citation type="submission" date="2021-02" db="EMBL/GenBank/DDBJ databases">
        <authorList>
            <person name="Dougan E. K."/>
            <person name="Rhodes N."/>
            <person name="Thang M."/>
            <person name="Chan C."/>
        </authorList>
    </citation>
    <scope>NUCLEOTIDE SEQUENCE</scope>
</reference>
<dbReference type="AlphaFoldDB" id="A0A813FG81"/>
<proteinExistence type="predicted"/>
<dbReference type="SUPFAM" id="SSF57850">
    <property type="entry name" value="RING/U-box"/>
    <property type="match status" value="1"/>
</dbReference>
<feature type="domain" description="RING-type" evidence="7">
    <location>
        <begin position="1"/>
        <end position="143"/>
    </location>
</feature>
<dbReference type="CDD" id="cd20336">
    <property type="entry name" value="Rcat_RBR"/>
    <property type="match status" value="1"/>
</dbReference>
<gene>
    <name evidence="8" type="ORF">PGLA1383_LOCUS30124</name>
</gene>
<keyword evidence="5" id="KW-0833">Ubl conjugation pathway</keyword>
<evidence type="ECO:0000259" key="7">
    <source>
        <dbReference type="PROSITE" id="PS51873"/>
    </source>
</evidence>
<keyword evidence="3" id="KW-0677">Repeat</keyword>
<evidence type="ECO:0000256" key="2">
    <source>
        <dbReference type="ARBA" id="ARBA00022723"/>
    </source>
</evidence>
<dbReference type="OMA" id="AMECSKC"/>
<dbReference type="Gene3D" id="1.20.120.1750">
    <property type="match status" value="1"/>
</dbReference>
<keyword evidence="2" id="KW-0479">Metal-binding</keyword>
<evidence type="ECO:0000256" key="4">
    <source>
        <dbReference type="ARBA" id="ARBA00022771"/>
    </source>
</evidence>
<keyword evidence="6" id="KW-0862">Zinc</keyword>
<dbReference type="EMBL" id="CAJNNV010025110">
    <property type="protein sequence ID" value="CAE8612330.1"/>
    <property type="molecule type" value="Genomic_DNA"/>
</dbReference>
<dbReference type="GO" id="GO:0016740">
    <property type="term" value="F:transferase activity"/>
    <property type="evidence" value="ECO:0007669"/>
    <property type="project" value="UniProtKB-KW"/>
</dbReference>
<dbReference type="InterPro" id="IPR044066">
    <property type="entry name" value="TRIAD_supradom"/>
</dbReference>
<keyword evidence="9" id="KW-1185">Reference proteome</keyword>
<protein>
    <recommendedName>
        <fullName evidence="7">RING-type domain-containing protein</fullName>
    </recommendedName>
</protein>
<keyword evidence="1" id="KW-0808">Transferase</keyword>
<dbReference type="PROSITE" id="PS51873">
    <property type="entry name" value="TRIAD"/>
    <property type="match status" value="1"/>
</dbReference>
<evidence type="ECO:0000256" key="5">
    <source>
        <dbReference type="ARBA" id="ARBA00022786"/>
    </source>
</evidence>
<evidence type="ECO:0000256" key="6">
    <source>
        <dbReference type="ARBA" id="ARBA00022833"/>
    </source>
</evidence>
<dbReference type="Proteomes" id="UP000654075">
    <property type="component" value="Unassembled WGS sequence"/>
</dbReference>
<dbReference type="GO" id="GO:0008270">
    <property type="term" value="F:zinc ion binding"/>
    <property type="evidence" value="ECO:0007669"/>
    <property type="project" value="UniProtKB-KW"/>
</dbReference>
<accession>A0A813FG81</accession>
<evidence type="ECO:0000256" key="1">
    <source>
        <dbReference type="ARBA" id="ARBA00022679"/>
    </source>
</evidence>
<name>A0A813FG81_POLGL</name>
<evidence type="ECO:0000256" key="3">
    <source>
        <dbReference type="ARBA" id="ARBA00022737"/>
    </source>
</evidence>
<evidence type="ECO:0000313" key="8">
    <source>
        <dbReference type="EMBL" id="CAE8612330.1"/>
    </source>
</evidence>
<keyword evidence="4" id="KW-0863">Zinc-finger</keyword>